<dbReference type="Pfam" id="PF01628">
    <property type="entry name" value="HrcA"/>
    <property type="match status" value="1"/>
</dbReference>
<dbReference type="PANTHER" id="PTHR34824">
    <property type="entry name" value="HEAT-INDUCIBLE TRANSCRIPTION REPRESSOR HRCA"/>
    <property type="match status" value="1"/>
</dbReference>
<dbReference type="OrthoDB" id="9783139at2"/>
<dbReference type="InterPro" id="IPR021153">
    <property type="entry name" value="HrcA_C"/>
</dbReference>
<keyword evidence="1 5" id="KW-0678">Repressor</keyword>
<dbReference type="HAMAP" id="MF_00081">
    <property type="entry name" value="HrcA"/>
    <property type="match status" value="1"/>
</dbReference>
<dbReference type="RefSeq" id="WP_145652443.1">
    <property type="nucleotide sequence ID" value="NZ_VLLB01000011.1"/>
</dbReference>
<evidence type="ECO:0000256" key="1">
    <source>
        <dbReference type="ARBA" id="ARBA00022491"/>
    </source>
</evidence>
<feature type="domain" description="Heat-inducible transcription repressor HrcA C-terminal" evidence="6">
    <location>
        <begin position="103"/>
        <end position="322"/>
    </location>
</feature>
<dbReference type="GO" id="GO:0003677">
    <property type="term" value="F:DNA binding"/>
    <property type="evidence" value="ECO:0007669"/>
    <property type="project" value="InterPro"/>
</dbReference>
<comment type="caution">
    <text evidence="8">The sequence shown here is derived from an EMBL/GenBank/DDBJ whole genome shotgun (WGS) entry which is preliminary data.</text>
</comment>
<dbReference type="PANTHER" id="PTHR34824:SF1">
    <property type="entry name" value="HEAT-INDUCIBLE TRANSCRIPTION REPRESSOR HRCA"/>
    <property type="match status" value="1"/>
</dbReference>
<dbReference type="Gene3D" id="1.10.10.10">
    <property type="entry name" value="Winged helix-like DNA-binding domain superfamily/Winged helix DNA-binding domain"/>
    <property type="match status" value="1"/>
</dbReference>
<evidence type="ECO:0000256" key="3">
    <source>
        <dbReference type="ARBA" id="ARBA00023016"/>
    </source>
</evidence>
<dbReference type="EMBL" id="VLLB01000011">
    <property type="protein sequence ID" value="TWI61545.1"/>
    <property type="molecule type" value="Genomic_DNA"/>
</dbReference>
<comment type="function">
    <text evidence="5">Negative regulator of class I heat shock genes (grpE-dnaK-dnaJ and groELS operons). Prevents heat-shock induction of these operons.</text>
</comment>
<dbReference type="InterPro" id="IPR036388">
    <property type="entry name" value="WH-like_DNA-bd_sf"/>
</dbReference>
<protein>
    <recommendedName>
        <fullName evidence="5">Heat-inducible transcription repressor HrcA</fullName>
    </recommendedName>
</protein>
<evidence type="ECO:0000256" key="4">
    <source>
        <dbReference type="ARBA" id="ARBA00023163"/>
    </source>
</evidence>
<keyword evidence="4 5" id="KW-0804">Transcription</keyword>
<dbReference type="Proteomes" id="UP000318431">
    <property type="component" value="Unassembled WGS sequence"/>
</dbReference>
<sequence>MQLDTRAQTLLKALVERYIADGQPVGSRALSKISGLDLSPATIRNIMADLEELGYVASPHTSAGRVPTPRGYRIFVDTLLTVQTIDESAVQSRLHGQALPPQKLIANAAQMLSSLSQFAGVVMTPRRESVFRQLEFLRLGEKRILLVIVAPGGDVQNRLLLTDVDYTPAQLQQSANFINQHYSGLAFDEVRTRLQGELRELRDDMSRLMQAAVEAGSAAMAEGADDNMVISGERNLLSVSDLSSNMSSLRQMFDMFEQKTGLMQLLDVSSKATGVQIFIGGESSLVPMDDMSVVTAPYEANGRIVGTLGVIGPTRMAYERVIPIVDITSRLLSNALSQS</sequence>
<evidence type="ECO:0000313" key="8">
    <source>
        <dbReference type="EMBL" id="TWI61545.1"/>
    </source>
</evidence>
<evidence type="ECO:0000259" key="7">
    <source>
        <dbReference type="Pfam" id="PF03444"/>
    </source>
</evidence>
<organism evidence="8 9">
    <name type="scientific">Pseudoduganella lurida</name>
    <dbReference type="NCBI Taxonomy" id="1036180"/>
    <lineage>
        <taxon>Bacteria</taxon>
        <taxon>Pseudomonadati</taxon>
        <taxon>Pseudomonadota</taxon>
        <taxon>Betaproteobacteria</taxon>
        <taxon>Burkholderiales</taxon>
        <taxon>Oxalobacteraceae</taxon>
        <taxon>Telluria group</taxon>
        <taxon>Pseudoduganella</taxon>
    </lineage>
</organism>
<proteinExistence type="inferred from homology"/>
<feature type="domain" description="Winged helix-turn-helix transcription repressor HrcA DNA-binding" evidence="7">
    <location>
        <begin position="6"/>
        <end position="74"/>
    </location>
</feature>
<evidence type="ECO:0000256" key="5">
    <source>
        <dbReference type="HAMAP-Rule" id="MF_00081"/>
    </source>
</evidence>
<evidence type="ECO:0000256" key="2">
    <source>
        <dbReference type="ARBA" id="ARBA00023015"/>
    </source>
</evidence>
<dbReference type="PIRSF" id="PIRSF005485">
    <property type="entry name" value="HrcA"/>
    <property type="match status" value="1"/>
</dbReference>
<dbReference type="InterPro" id="IPR029016">
    <property type="entry name" value="GAF-like_dom_sf"/>
</dbReference>
<evidence type="ECO:0000313" key="9">
    <source>
        <dbReference type="Proteomes" id="UP000318431"/>
    </source>
</evidence>
<comment type="similarity">
    <text evidence="5">Belongs to the HrcA family.</text>
</comment>
<keyword evidence="9" id="KW-1185">Reference proteome</keyword>
<name>A0A562QXN7_9BURK</name>
<evidence type="ECO:0000259" key="6">
    <source>
        <dbReference type="Pfam" id="PF01628"/>
    </source>
</evidence>
<dbReference type="SUPFAM" id="SSF55781">
    <property type="entry name" value="GAF domain-like"/>
    <property type="match status" value="1"/>
</dbReference>
<dbReference type="NCBIfam" id="TIGR00331">
    <property type="entry name" value="hrcA"/>
    <property type="match status" value="1"/>
</dbReference>
<dbReference type="SUPFAM" id="SSF46785">
    <property type="entry name" value="Winged helix' DNA-binding domain"/>
    <property type="match status" value="1"/>
</dbReference>
<accession>A0A562QXN7</accession>
<dbReference type="InterPro" id="IPR005104">
    <property type="entry name" value="WHTH_HrcA_DNA-bd"/>
</dbReference>
<dbReference type="InterPro" id="IPR036390">
    <property type="entry name" value="WH_DNA-bd_sf"/>
</dbReference>
<reference evidence="8 9" key="1">
    <citation type="journal article" date="2015" name="Stand. Genomic Sci.">
        <title>Genomic Encyclopedia of Bacterial and Archaeal Type Strains, Phase III: the genomes of soil and plant-associated and newly described type strains.</title>
        <authorList>
            <person name="Whitman W.B."/>
            <person name="Woyke T."/>
            <person name="Klenk H.P."/>
            <person name="Zhou Y."/>
            <person name="Lilburn T.G."/>
            <person name="Beck B.J."/>
            <person name="De Vos P."/>
            <person name="Vandamme P."/>
            <person name="Eisen J.A."/>
            <person name="Garrity G."/>
            <person name="Hugenholtz P."/>
            <person name="Kyrpides N.C."/>
        </authorList>
    </citation>
    <scope>NUCLEOTIDE SEQUENCE [LARGE SCALE GENOMIC DNA]</scope>
    <source>
        <strain evidence="8 9">CGMCC 1.10822</strain>
    </source>
</reference>
<gene>
    <name evidence="5" type="primary">hrcA</name>
    <name evidence="8" type="ORF">IP91_04625</name>
</gene>
<dbReference type="InterPro" id="IPR002571">
    <property type="entry name" value="HrcA"/>
</dbReference>
<keyword evidence="3 5" id="KW-0346">Stress response</keyword>
<dbReference type="AlphaFoldDB" id="A0A562QXN7"/>
<dbReference type="Pfam" id="PF03444">
    <property type="entry name" value="WHD_HrcA"/>
    <property type="match status" value="1"/>
</dbReference>
<dbReference type="Gene3D" id="3.30.450.40">
    <property type="match status" value="1"/>
</dbReference>
<dbReference type="GO" id="GO:0045892">
    <property type="term" value="P:negative regulation of DNA-templated transcription"/>
    <property type="evidence" value="ECO:0007669"/>
    <property type="project" value="UniProtKB-UniRule"/>
</dbReference>
<keyword evidence="2 5" id="KW-0805">Transcription regulation</keyword>